<evidence type="ECO:0000256" key="1">
    <source>
        <dbReference type="SAM" id="MobiDB-lite"/>
    </source>
</evidence>
<reference evidence="4" key="2">
    <citation type="submission" date="2013-07" db="EMBL/GenBank/DDBJ databases">
        <authorList>
            <consortium name="The Broad Institute Genome Sequencing Platform"/>
            <person name="Cuomo C."/>
            <person name="Litvintseva A."/>
            <person name="Chen Y."/>
            <person name="Heitman J."/>
            <person name="Sun S."/>
            <person name="Springer D."/>
            <person name="Dromer F."/>
            <person name="Young S.K."/>
            <person name="Zeng Q."/>
            <person name="Gargeya S."/>
            <person name="Fitzgerald M."/>
            <person name="Abouelleil A."/>
            <person name="Alvarado L."/>
            <person name="Berlin A.M."/>
            <person name="Chapman S.B."/>
            <person name="Dewar J."/>
            <person name="Goldberg J."/>
            <person name="Griggs A."/>
            <person name="Gujja S."/>
            <person name="Hansen M."/>
            <person name="Howarth C."/>
            <person name="Imamovic A."/>
            <person name="Larimer J."/>
            <person name="McCowan C."/>
            <person name="Murphy C."/>
            <person name="Pearson M."/>
            <person name="Priest M."/>
            <person name="Roberts A."/>
            <person name="Saif S."/>
            <person name="Shea T."/>
            <person name="Sykes S."/>
            <person name="Wortman J."/>
            <person name="Nusbaum C."/>
            <person name="Birren B."/>
        </authorList>
    </citation>
    <scope>NUCLEOTIDE SEQUENCE</scope>
    <source>
        <strain evidence="4">CBS 10737</strain>
    </source>
</reference>
<dbReference type="AlphaFoldDB" id="A0A1B9IBJ7"/>
<gene>
    <name evidence="3" type="ORF">I206_00217</name>
    <name evidence="4" type="ORF">I206_101109</name>
</gene>
<sequence>MLIKQLLGFISLFNVIYAQSFIGCVDNIPSDTTNVEVQGDCDSTCKSLGYEYSFWSVFEKDCECGNSPPKTFMYNVAQNEYGICLPYDHAVTKIHSTFQFHLCTKTIELPSTSIIKSKTSIVNTMSECFDSCPEADYVGIAPQWVKGTYECKCGGMPKSYLPVICAEGTVYGYSNPSSKGNRRKSKGKAVAGAAAKAKAKAKAKPIPVGAGKGGNKKVKPQRLGKQQQVEQTIPVKGYGSGEKEINRYDGL</sequence>
<dbReference type="EMBL" id="CP144519">
    <property type="protein sequence ID" value="WWC67202.1"/>
    <property type="molecule type" value="Genomic_DNA"/>
</dbReference>
<dbReference type="KEGG" id="kpin:30168586"/>
<evidence type="ECO:0000256" key="2">
    <source>
        <dbReference type="SAM" id="SignalP"/>
    </source>
</evidence>
<reference evidence="3" key="1">
    <citation type="submission" date="2013-07" db="EMBL/GenBank/DDBJ databases">
        <title>The Genome Sequence of Cryptococcus pinus CBS10737.</title>
        <authorList>
            <consortium name="The Broad Institute Genome Sequencing Platform"/>
            <person name="Cuomo C."/>
            <person name="Litvintseva A."/>
            <person name="Chen Y."/>
            <person name="Heitman J."/>
            <person name="Sun S."/>
            <person name="Springer D."/>
            <person name="Dromer F."/>
            <person name="Young S.K."/>
            <person name="Zeng Q."/>
            <person name="Gargeya S."/>
            <person name="Fitzgerald M."/>
            <person name="Abouelleil A."/>
            <person name="Alvarado L."/>
            <person name="Berlin A.M."/>
            <person name="Chapman S.B."/>
            <person name="Dewar J."/>
            <person name="Goldberg J."/>
            <person name="Griggs A."/>
            <person name="Gujja S."/>
            <person name="Hansen M."/>
            <person name="Howarth C."/>
            <person name="Imamovic A."/>
            <person name="Larimer J."/>
            <person name="McCowan C."/>
            <person name="Murphy C."/>
            <person name="Pearson M."/>
            <person name="Priest M."/>
            <person name="Roberts A."/>
            <person name="Saif S."/>
            <person name="Shea T."/>
            <person name="Sykes S."/>
            <person name="Wortman J."/>
            <person name="Nusbaum C."/>
            <person name="Birren B."/>
        </authorList>
    </citation>
    <scope>NUCLEOTIDE SEQUENCE [LARGE SCALE GENOMIC DNA]</scope>
    <source>
        <strain evidence="3">CBS 10737</strain>
    </source>
</reference>
<dbReference type="OrthoDB" id="2563551at2759"/>
<feature type="chain" id="PRO_5008628490" description="WSC domain-containing protein" evidence="2">
    <location>
        <begin position="19"/>
        <end position="251"/>
    </location>
</feature>
<protein>
    <recommendedName>
        <fullName evidence="6">WSC domain-containing protein</fullName>
    </recommendedName>
</protein>
<dbReference type="GeneID" id="30168586"/>
<dbReference type="PROSITE" id="PS51257">
    <property type="entry name" value="PROKAR_LIPOPROTEIN"/>
    <property type="match status" value="1"/>
</dbReference>
<feature type="compositionally biased region" description="Basic and acidic residues" evidence="1">
    <location>
        <begin position="241"/>
        <end position="251"/>
    </location>
</feature>
<keyword evidence="2" id="KW-0732">Signal</keyword>
<dbReference type="EMBL" id="KI894007">
    <property type="protein sequence ID" value="OCF52916.1"/>
    <property type="molecule type" value="Genomic_DNA"/>
</dbReference>
<feature type="region of interest" description="Disordered" evidence="1">
    <location>
        <begin position="201"/>
        <end position="251"/>
    </location>
</feature>
<evidence type="ECO:0008006" key="6">
    <source>
        <dbReference type="Google" id="ProtNLM"/>
    </source>
</evidence>
<name>A0A1B9IBJ7_9TREE</name>
<proteinExistence type="predicted"/>
<evidence type="ECO:0000313" key="5">
    <source>
        <dbReference type="Proteomes" id="UP000094020"/>
    </source>
</evidence>
<keyword evidence="5" id="KW-1185">Reference proteome</keyword>
<evidence type="ECO:0000313" key="4">
    <source>
        <dbReference type="EMBL" id="WWC67202.1"/>
    </source>
</evidence>
<reference evidence="3" key="3">
    <citation type="submission" date="2016-07" db="EMBL/GenBank/DDBJ databases">
        <title>Evolution of pathogenesis and genome organization in the Tremellales.</title>
        <authorList>
            <person name="Cuomo C."/>
            <person name="Litvintseva A."/>
            <person name="Heitman J."/>
            <person name="Chen Y."/>
            <person name="Sun S."/>
            <person name="Springer D."/>
            <person name="Dromer F."/>
            <person name="Young S."/>
            <person name="Zeng Q."/>
            <person name="Chapman S."/>
            <person name="Gujja S."/>
            <person name="Saif S."/>
            <person name="Birren B."/>
        </authorList>
    </citation>
    <scope>NUCLEOTIDE SEQUENCE</scope>
    <source>
        <strain evidence="3">CBS 10737</strain>
    </source>
</reference>
<feature type="signal peptide" evidence="2">
    <location>
        <begin position="1"/>
        <end position="18"/>
    </location>
</feature>
<dbReference type="RefSeq" id="XP_019014135.1">
    <property type="nucleotide sequence ID" value="XM_019151997.1"/>
</dbReference>
<organism evidence="3">
    <name type="scientific">Kwoniella pini CBS 10737</name>
    <dbReference type="NCBI Taxonomy" id="1296096"/>
    <lineage>
        <taxon>Eukaryota</taxon>
        <taxon>Fungi</taxon>
        <taxon>Dikarya</taxon>
        <taxon>Basidiomycota</taxon>
        <taxon>Agaricomycotina</taxon>
        <taxon>Tremellomycetes</taxon>
        <taxon>Tremellales</taxon>
        <taxon>Cryptococcaceae</taxon>
        <taxon>Kwoniella</taxon>
    </lineage>
</organism>
<dbReference type="Proteomes" id="UP000094020">
    <property type="component" value="Chromosome 1"/>
</dbReference>
<reference evidence="4" key="4">
    <citation type="submission" date="2024-02" db="EMBL/GenBank/DDBJ databases">
        <title>Comparative genomics of Cryptococcus and Kwoniella reveals pathogenesis evolution and contrasting modes of karyotype evolution via chromosome fusion or intercentromeric recombination.</title>
        <authorList>
            <person name="Coelho M.A."/>
            <person name="David-Palma M."/>
            <person name="Shea T."/>
            <person name="Bowers K."/>
            <person name="McGinley-Smith S."/>
            <person name="Mohammad A.W."/>
            <person name="Gnirke A."/>
            <person name="Yurkov A.M."/>
            <person name="Nowrousian M."/>
            <person name="Sun S."/>
            <person name="Cuomo C.A."/>
            <person name="Heitman J."/>
        </authorList>
    </citation>
    <scope>NUCLEOTIDE SEQUENCE</scope>
    <source>
        <strain evidence="4">CBS 10737</strain>
    </source>
</reference>
<evidence type="ECO:0000313" key="3">
    <source>
        <dbReference type="EMBL" id="OCF52916.1"/>
    </source>
</evidence>
<accession>A0A1B9IBJ7</accession>